<feature type="compositionally biased region" description="Polar residues" evidence="1">
    <location>
        <begin position="156"/>
        <end position="180"/>
    </location>
</feature>
<name>A0ABQ8VKX6_9AGAR</name>
<proteinExistence type="predicted"/>
<evidence type="ECO:0000313" key="2">
    <source>
        <dbReference type="EMBL" id="KAJ4497028.1"/>
    </source>
</evidence>
<gene>
    <name evidence="2" type="ORF">C8R41DRAFT_824455</name>
</gene>
<evidence type="ECO:0000256" key="1">
    <source>
        <dbReference type="SAM" id="MobiDB-lite"/>
    </source>
</evidence>
<accession>A0ABQ8VKX6</accession>
<dbReference type="EMBL" id="JANVFT010000024">
    <property type="protein sequence ID" value="KAJ4497028.1"/>
    <property type="molecule type" value="Genomic_DNA"/>
</dbReference>
<reference evidence="2" key="1">
    <citation type="submission" date="2022-08" db="EMBL/GenBank/DDBJ databases">
        <title>A Global Phylogenomic Analysis of the Shiitake Genus Lentinula.</title>
        <authorList>
            <consortium name="DOE Joint Genome Institute"/>
            <person name="Sierra-Patev S."/>
            <person name="Min B."/>
            <person name="Naranjo-Ortiz M."/>
            <person name="Looney B."/>
            <person name="Konkel Z."/>
            <person name="Slot J.C."/>
            <person name="Sakamoto Y."/>
            <person name="Steenwyk J.L."/>
            <person name="Rokas A."/>
            <person name="Carro J."/>
            <person name="Camarero S."/>
            <person name="Ferreira P."/>
            <person name="Molpeceres G."/>
            <person name="Ruiz-Duenas F.J."/>
            <person name="Serrano A."/>
            <person name="Henrissat B."/>
            <person name="Drula E."/>
            <person name="Hughes K.W."/>
            <person name="Mata J.L."/>
            <person name="Ishikawa N.K."/>
            <person name="Vargas-Isla R."/>
            <person name="Ushijima S."/>
            <person name="Smith C.A."/>
            <person name="Ahrendt S."/>
            <person name="Andreopoulos W."/>
            <person name="He G."/>
            <person name="Labutti K."/>
            <person name="Lipzen A."/>
            <person name="Ng V."/>
            <person name="Riley R."/>
            <person name="Sandor L."/>
            <person name="Barry K."/>
            <person name="Martinez A.T."/>
            <person name="Xiao Y."/>
            <person name="Gibbons J.G."/>
            <person name="Terashima K."/>
            <person name="Grigoriev I.V."/>
            <person name="Hibbett D.S."/>
        </authorList>
    </citation>
    <scope>NUCLEOTIDE SEQUENCE</scope>
    <source>
        <strain evidence="2">RHP3577 ss4</strain>
    </source>
</reference>
<protein>
    <submittedName>
        <fullName evidence="2">Uncharacterized protein</fullName>
    </submittedName>
</protein>
<sequence>MDHLRNHFPLHPTSLSIVKPSAPIAIPSRHNSTFPSPMLYGVSCPSTTSLDLLFEMSPLDLEAIRHRETTIHLPTTYVGEPSLQVDRVDRDAYVTRNSFLAPSWQRYLGYSAHSPTVDCFHPHSDLKKRRDSDHSIKTEYMPPVIRTTAVHKISGFSPTNPTSSEASPRLQTQSTPSNSNSIFKSFGIHQQHHDNNPMTESNDHSKVCAVFRTAELSDLRARPRCHHSLPSVAC</sequence>
<comment type="caution">
    <text evidence="2">The sequence shown here is derived from an EMBL/GenBank/DDBJ whole genome shotgun (WGS) entry which is preliminary data.</text>
</comment>
<organism evidence="2 3">
    <name type="scientific">Lentinula lateritia</name>
    <dbReference type="NCBI Taxonomy" id="40482"/>
    <lineage>
        <taxon>Eukaryota</taxon>
        <taxon>Fungi</taxon>
        <taxon>Dikarya</taxon>
        <taxon>Basidiomycota</taxon>
        <taxon>Agaricomycotina</taxon>
        <taxon>Agaricomycetes</taxon>
        <taxon>Agaricomycetidae</taxon>
        <taxon>Agaricales</taxon>
        <taxon>Marasmiineae</taxon>
        <taxon>Omphalotaceae</taxon>
        <taxon>Lentinula</taxon>
    </lineage>
</organism>
<evidence type="ECO:0000313" key="3">
    <source>
        <dbReference type="Proteomes" id="UP001150217"/>
    </source>
</evidence>
<keyword evidence="3" id="KW-1185">Reference proteome</keyword>
<dbReference type="Proteomes" id="UP001150217">
    <property type="component" value="Unassembled WGS sequence"/>
</dbReference>
<feature type="region of interest" description="Disordered" evidence="1">
    <location>
        <begin position="153"/>
        <end position="180"/>
    </location>
</feature>